<evidence type="ECO:0000313" key="5">
    <source>
        <dbReference type="EMBL" id="CAH0376251.1"/>
    </source>
</evidence>
<dbReference type="Gene3D" id="3.30.70.240">
    <property type="match status" value="1"/>
</dbReference>
<dbReference type="InterPro" id="IPR035647">
    <property type="entry name" value="EFG_III/V"/>
</dbReference>
<evidence type="ECO:0000256" key="1">
    <source>
        <dbReference type="ARBA" id="ARBA00004229"/>
    </source>
</evidence>
<gene>
    <name evidence="5" type="ORF">PECAL_5P08170</name>
</gene>
<dbReference type="AlphaFoldDB" id="A0A8J2SSX3"/>
<dbReference type="Pfam" id="PF00009">
    <property type="entry name" value="GTP_EFTU"/>
    <property type="match status" value="1"/>
</dbReference>
<dbReference type="Pfam" id="PF14492">
    <property type="entry name" value="EFG_III"/>
    <property type="match status" value="1"/>
</dbReference>
<accession>A0A8J2SSX3</accession>
<comment type="caution">
    <text evidence="5">The sequence shown here is derived from an EMBL/GenBank/DDBJ whole genome shotgun (WGS) entry which is preliminary data.</text>
</comment>
<keyword evidence="3" id="KW-0342">GTP-binding</keyword>
<dbReference type="PANTHER" id="PTHR42908">
    <property type="entry name" value="TRANSLATION ELONGATION FACTOR-RELATED"/>
    <property type="match status" value="1"/>
</dbReference>
<name>A0A8J2SSX3_9STRA</name>
<reference evidence="5" key="1">
    <citation type="submission" date="2021-11" db="EMBL/GenBank/DDBJ databases">
        <authorList>
            <consortium name="Genoscope - CEA"/>
            <person name="William W."/>
        </authorList>
    </citation>
    <scope>NUCLEOTIDE SEQUENCE</scope>
</reference>
<sequence>MAQQPPPPPERKRLPTAQELSALQKDTDQCRTICVIGHVDHGKSSLVDWLLADGGAMPPRLAGTLRLMDDLPDEQERGITLRASAVSLRCPSPLKTSTKDFLLTIIDSPGHVDFAHDACAACRLSDGCLVVVDAVEGVRVQTRGALRAACAERLKPLLVVNKLDRLRHHEPSEAFAALRRIVEAANAALHEACAVNACSPTYEESSTFSYQSIIFASAKDGWAFGLRELAKVLRPAFGNAPITAIERVLFDDVTVDDGKVKKLRTPCSSDAAFATLVLSPLFKLLDGDDVLSEPLLAGASTTAKKKEDKALALLRRRFPLARAVQRCVVTQVPPPITALRDHVMFPHSFDEDGPALAYCAKFFENSGCVYGACRVLRGVLRVGELITVDGVEVQIDALYAMMGSDLLSIDEAPRGSIIALGPALSSAFAGKRGALGADEINPPKAADVFPLVRVAVSSQRRADAEVVENALEKIRRLDAAATISREGGQTILGCVGELHLDQVLRDLRRAVGVEVVVGEPIVGIREGVVSEKTGEAVVPPPWSRELEEDDEDEDVVVEVEAMDERVEEGRFARRGNLLKIVEGDEQACVEGFNRACDAGPLAEEPLHGVRVTIIKASGEDQEALASKVRRRIRQAILRRGARVWEPLVEGDVLCSQNALGKLHGLLSKRRGTIREEDVISNELWCLRAQLPAASALGFGEALLEWTSGGASVPQLIPAGFQLLDEDPFWAPTTEDEREEHGDFGGDVFASSNVARALVNAVRRRKGLASDERVLRAKAEAQKSNQRIRA</sequence>
<dbReference type="InterPro" id="IPR027417">
    <property type="entry name" value="P-loop_NTPase"/>
</dbReference>
<dbReference type="GO" id="GO:0005525">
    <property type="term" value="F:GTP binding"/>
    <property type="evidence" value="ECO:0007669"/>
    <property type="project" value="UniProtKB-KW"/>
</dbReference>
<evidence type="ECO:0000259" key="4">
    <source>
        <dbReference type="PROSITE" id="PS51722"/>
    </source>
</evidence>
<dbReference type="GO" id="GO:0042256">
    <property type="term" value="P:cytosolic ribosome assembly"/>
    <property type="evidence" value="ECO:0007669"/>
    <property type="project" value="TreeGrafter"/>
</dbReference>
<proteinExistence type="predicted"/>
<dbReference type="Proteomes" id="UP000789595">
    <property type="component" value="Unassembled WGS sequence"/>
</dbReference>
<dbReference type="Gene3D" id="3.40.50.300">
    <property type="entry name" value="P-loop containing nucleotide triphosphate hydrolases"/>
    <property type="match status" value="1"/>
</dbReference>
<dbReference type="GO" id="GO:1990904">
    <property type="term" value="C:ribonucleoprotein complex"/>
    <property type="evidence" value="ECO:0007669"/>
    <property type="project" value="TreeGrafter"/>
</dbReference>
<evidence type="ECO:0000313" key="6">
    <source>
        <dbReference type="Proteomes" id="UP000789595"/>
    </source>
</evidence>
<dbReference type="SUPFAM" id="SSF54211">
    <property type="entry name" value="Ribosomal protein S5 domain 2-like"/>
    <property type="match status" value="1"/>
</dbReference>
<evidence type="ECO:0000256" key="3">
    <source>
        <dbReference type="ARBA" id="ARBA00023134"/>
    </source>
</evidence>
<dbReference type="GO" id="GO:0005829">
    <property type="term" value="C:cytosol"/>
    <property type="evidence" value="ECO:0007669"/>
    <property type="project" value="TreeGrafter"/>
</dbReference>
<feature type="domain" description="Tr-type G" evidence="4">
    <location>
        <begin position="28"/>
        <end position="242"/>
    </location>
</feature>
<dbReference type="PANTHER" id="PTHR42908:SF3">
    <property type="entry name" value="ELONGATION FACTOR-LIKE GTPASE 1"/>
    <property type="match status" value="1"/>
</dbReference>
<dbReference type="SUPFAM" id="SSF52540">
    <property type="entry name" value="P-loop containing nucleoside triphosphate hydrolases"/>
    <property type="match status" value="1"/>
</dbReference>
<dbReference type="Gene3D" id="3.30.230.10">
    <property type="match status" value="1"/>
</dbReference>
<dbReference type="InterPro" id="IPR020568">
    <property type="entry name" value="Ribosomal_Su5_D2-typ_SF"/>
</dbReference>
<comment type="subcellular location">
    <subcellularLocation>
        <location evidence="1">Plastid</location>
        <location evidence="1">Chloroplast</location>
    </subcellularLocation>
</comment>
<dbReference type="EMBL" id="CAKKNE010000005">
    <property type="protein sequence ID" value="CAH0376251.1"/>
    <property type="molecule type" value="Genomic_DNA"/>
</dbReference>
<dbReference type="GO" id="GO:0009507">
    <property type="term" value="C:chloroplast"/>
    <property type="evidence" value="ECO:0007669"/>
    <property type="project" value="UniProtKB-SubCell"/>
</dbReference>
<dbReference type="InterPro" id="IPR009000">
    <property type="entry name" value="Transl_B-barrel_sf"/>
</dbReference>
<dbReference type="PRINTS" id="PR00315">
    <property type="entry name" value="ELONGATNFCT"/>
</dbReference>
<organism evidence="5 6">
    <name type="scientific">Pelagomonas calceolata</name>
    <dbReference type="NCBI Taxonomy" id="35677"/>
    <lineage>
        <taxon>Eukaryota</taxon>
        <taxon>Sar</taxon>
        <taxon>Stramenopiles</taxon>
        <taxon>Ochrophyta</taxon>
        <taxon>Pelagophyceae</taxon>
        <taxon>Pelagomonadales</taxon>
        <taxon>Pelagomonadaceae</taxon>
        <taxon>Pelagomonas</taxon>
    </lineage>
</organism>
<dbReference type="SUPFAM" id="SSF50447">
    <property type="entry name" value="Translation proteins"/>
    <property type="match status" value="1"/>
</dbReference>
<dbReference type="SUPFAM" id="SSF54980">
    <property type="entry name" value="EF-G C-terminal domain-like"/>
    <property type="match status" value="2"/>
</dbReference>
<keyword evidence="2" id="KW-0547">Nucleotide-binding</keyword>
<dbReference type="InterPro" id="IPR000795">
    <property type="entry name" value="T_Tr_GTP-bd_dom"/>
</dbReference>
<evidence type="ECO:0000256" key="2">
    <source>
        <dbReference type="ARBA" id="ARBA00022741"/>
    </source>
</evidence>
<dbReference type="InterPro" id="IPR000640">
    <property type="entry name" value="EFG_V-like"/>
</dbReference>
<dbReference type="Gene3D" id="3.30.70.870">
    <property type="entry name" value="Elongation Factor G (Translational Gtpase), domain 3"/>
    <property type="match status" value="1"/>
</dbReference>
<protein>
    <recommendedName>
        <fullName evidence="4">Tr-type G domain-containing protein</fullName>
    </recommendedName>
</protein>
<dbReference type="OrthoDB" id="364892at2759"/>
<keyword evidence="6" id="KW-1185">Reference proteome</keyword>
<dbReference type="InterPro" id="IPR041095">
    <property type="entry name" value="EFG_II"/>
</dbReference>
<dbReference type="GO" id="GO:0003924">
    <property type="term" value="F:GTPase activity"/>
    <property type="evidence" value="ECO:0007669"/>
    <property type="project" value="InterPro"/>
</dbReference>
<dbReference type="PROSITE" id="PS51722">
    <property type="entry name" value="G_TR_2"/>
    <property type="match status" value="1"/>
</dbReference>
<dbReference type="Gene3D" id="2.40.30.10">
    <property type="entry name" value="Translation factors"/>
    <property type="match status" value="1"/>
</dbReference>
<dbReference type="Pfam" id="PF00679">
    <property type="entry name" value="EFG_C"/>
    <property type="match status" value="1"/>
</dbReference>
<dbReference type="InterPro" id="IPR014721">
    <property type="entry name" value="Ribsml_uS5_D2-typ_fold_subgr"/>
</dbReference>
<dbReference type="GO" id="GO:0043022">
    <property type="term" value="F:ribosome binding"/>
    <property type="evidence" value="ECO:0007669"/>
    <property type="project" value="TreeGrafter"/>
</dbReference>